<reference evidence="2" key="1">
    <citation type="journal article" date="2022" name="Mol. Ecol. Resour.">
        <title>The genomes of chicory, endive, great burdock and yacon provide insights into Asteraceae palaeo-polyploidization history and plant inulin production.</title>
        <authorList>
            <person name="Fan W."/>
            <person name="Wang S."/>
            <person name="Wang H."/>
            <person name="Wang A."/>
            <person name="Jiang F."/>
            <person name="Liu H."/>
            <person name="Zhao H."/>
            <person name="Xu D."/>
            <person name="Zhang Y."/>
        </authorList>
    </citation>
    <scope>NUCLEOTIDE SEQUENCE [LARGE SCALE GENOMIC DNA]</scope>
    <source>
        <strain evidence="2">cv. Niubang</strain>
    </source>
</reference>
<accession>A0ACB9C6B3</accession>
<evidence type="ECO:0000313" key="1">
    <source>
        <dbReference type="EMBL" id="KAI3729775.1"/>
    </source>
</evidence>
<dbReference type="Proteomes" id="UP001055879">
    <property type="component" value="Linkage Group LG05"/>
</dbReference>
<dbReference type="EMBL" id="CM042051">
    <property type="protein sequence ID" value="KAI3729775.1"/>
    <property type="molecule type" value="Genomic_DNA"/>
</dbReference>
<sequence length="66" mass="7566">MYKKTLDRLMRFTNNPILPSIIEAVEEMKNTIMGEVQKATTKLKKKFKARTNKLKGKISGLQAEIV</sequence>
<reference evidence="1 2" key="2">
    <citation type="journal article" date="2022" name="Mol. Ecol. Resour.">
        <title>The genomes of chicory, endive, great burdock and yacon provide insights into Asteraceae paleo-polyploidization history and plant inulin production.</title>
        <authorList>
            <person name="Fan W."/>
            <person name="Wang S."/>
            <person name="Wang H."/>
            <person name="Wang A."/>
            <person name="Jiang F."/>
            <person name="Liu H."/>
            <person name="Zhao H."/>
            <person name="Xu D."/>
            <person name="Zhang Y."/>
        </authorList>
    </citation>
    <scope>NUCLEOTIDE SEQUENCE [LARGE SCALE GENOMIC DNA]</scope>
    <source>
        <strain evidence="2">cv. Niubang</strain>
    </source>
</reference>
<comment type="caution">
    <text evidence="1">The sequence shown here is derived from an EMBL/GenBank/DDBJ whole genome shotgun (WGS) entry which is preliminary data.</text>
</comment>
<keyword evidence="2" id="KW-1185">Reference proteome</keyword>
<name>A0ACB9C6B3_ARCLA</name>
<protein>
    <submittedName>
        <fullName evidence="1">Uncharacterized protein</fullName>
    </submittedName>
</protein>
<gene>
    <name evidence="1" type="ORF">L6452_18441</name>
</gene>
<proteinExistence type="predicted"/>
<organism evidence="1 2">
    <name type="scientific">Arctium lappa</name>
    <name type="common">Greater burdock</name>
    <name type="synonym">Lappa major</name>
    <dbReference type="NCBI Taxonomy" id="4217"/>
    <lineage>
        <taxon>Eukaryota</taxon>
        <taxon>Viridiplantae</taxon>
        <taxon>Streptophyta</taxon>
        <taxon>Embryophyta</taxon>
        <taxon>Tracheophyta</taxon>
        <taxon>Spermatophyta</taxon>
        <taxon>Magnoliopsida</taxon>
        <taxon>eudicotyledons</taxon>
        <taxon>Gunneridae</taxon>
        <taxon>Pentapetalae</taxon>
        <taxon>asterids</taxon>
        <taxon>campanulids</taxon>
        <taxon>Asterales</taxon>
        <taxon>Asteraceae</taxon>
        <taxon>Carduoideae</taxon>
        <taxon>Cardueae</taxon>
        <taxon>Arctiinae</taxon>
        <taxon>Arctium</taxon>
    </lineage>
</organism>
<evidence type="ECO:0000313" key="2">
    <source>
        <dbReference type="Proteomes" id="UP001055879"/>
    </source>
</evidence>